<keyword evidence="3" id="KW-1185">Reference proteome</keyword>
<dbReference type="Proteomes" id="UP000030651">
    <property type="component" value="Unassembled WGS sequence"/>
</dbReference>
<organism evidence="2 3">
    <name type="scientific">Pestalotiopsis fici (strain W106-1 / CGMCC3.15140)</name>
    <dbReference type="NCBI Taxonomy" id="1229662"/>
    <lineage>
        <taxon>Eukaryota</taxon>
        <taxon>Fungi</taxon>
        <taxon>Dikarya</taxon>
        <taxon>Ascomycota</taxon>
        <taxon>Pezizomycotina</taxon>
        <taxon>Sordariomycetes</taxon>
        <taxon>Xylariomycetidae</taxon>
        <taxon>Amphisphaeriales</taxon>
        <taxon>Sporocadaceae</taxon>
        <taxon>Pestalotiopsis</taxon>
    </lineage>
</organism>
<feature type="compositionally biased region" description="Polar residues" evidence="1">
    <location>
        <begin position="1"/>
        <end position="24"/>
    </location>
</feature>
<feature type="region of interest" description="Disordered" evidence="1">
    <location>
        <begin position="1"/>
        <end position="31"/>
    </location>
</feature>
<dbReference type="OrthoDB" id="4776374at2759"/>
<accession>W3WVQ8</accession>
<dbReference type="AlphaFoldDB" id="W3WVQ8"/>
<sequence length="213" mass="24158">MTSATTTLAKCSHTQASHRNATNPAETTETQQASTTYTFKLPYTAYRGAFIGDHYRLQQLRLQTEFLDIFSVVCLCGRVFEAQAFSLSCPASRGKLLESRRRRMKRIYRSDNFVDVFEQAGRRFLVTKVDRTEKEWSDVCRQVMRGGDDFALDRPARLLGWGGARCSVEDERTEYVDGNVCAPHESEPIRHHVSYVEPTSYAGAVMKGLRVGK</sequence>
<name>W3WVQ8_PESFW</name>
<dbReference type="HOGENOM" id="CLU_1294815_0_0_1"/>
<evidence type="ECO:0000256" key="1">
    <source>
        <dbReference type="SAM" id="MobiDB-lite"/>
    </source>
</evidence>
<gene>
    <name evidence="2" type="ORF">PFICI_09997</name>
</gene>
<dbReference type="EMBL" id="KI912115">
    <property type="protein sequence ID" value="ETS77935.1"/>
    <property type="molecule type" value="Genomic_DNA"/>
</dbReference>
<evidence type="ECO:0000313" key="2">
    <source>
        <dbReference type="EMBL" id="ETS77935.1"/>
    </source>
</evidence>
<proteinExistence type="predicted"/>
<dbReference type="RefSeq" id="XP_007836769.1">
    <property type="nucleotide sequence ID" value="XM_007838578.1"/>
</dbReference>
<protein>
    <submittedName>
        <fullName evidence="2">Uncharacterized protein</fullName>
    </submittedName>
</protein>
<dbReference type="KEGG" id="pfy:PFICI_09997"/>
<reference evidence="3" key="1">
    <citation type="journal article" date="2015" name="BMC Genomics">
        <title>Genomic and transcriptomic analysis of the endophytic fungus Pestalotiopsis fici reveals its lifestyle and high potential for synthesis of natural products.</title>
        <authorList>
            <person name="Wang X."/>
            <person name="Zhang X."/>
            <person name="Liu L."/>
            <person name="Xiang M."/>
            <person name="Wang W."/>
            <person name="Sun X."/>
            <person name="Che Y."/>
            <person name="Guo L."/>
            <person name="Liu G."/>
            <person name="Guo L."/>
            <person name="Wang C."/>
            <person name="Yin W.B."/>
            <person name="Stadler M."/>
            <person name="Zhang X."/>
            <person name="Liu X."/>
        </authorList>
    </citation>
    <scope>NUCLEOTIDE SEQUENCE [LARGE SCALE GENOMIC DNA]</scope>
    <source>
        <strain evidence="3">W106-1 / CGMCC3.15140</strain>
    </source>
</reference>
<dbReference type="InParanoid" id="W3WVQ8"/>
<evidence type="ECO:0000313" key="3">
    <source>
        <dbReference type="Proteomes" id="UP000030651"/>
    </source>
</evidence>
<dbReference type="eggNOG" id="ENOG502RK30">
    <property type="taxonomic scope" value="Eukaryota"/>
</dbReference>
<dbReference type="GeneID" id="19275010"/>